<comment type="caution">
    <text evidence="3">The sequence shown here is derived from an EMBL/GenBank/DDBJ whole genome shotgun (WGS) entry which is preliminary data.</text>
</comment>
<evidence type="ECO:0000313" key="4">
    <source>
        <dbReference type="Proteomes" id="UP000538196"/>
    </source>
</evidence>
<keyword evidence="1" id="KW-0472">Membrane</keyword>
<sequence>MSATRPGSVTFVAVLTYINGVLNIIGGVVVLFTRESAPGAETAGGLAGITTSAIVSIVLGIVILIVARGLLNGSKVSRALVTLVMILNLINGVLLLFTLQVFSGVVDIVWVIIVLSLLFTRRANAFFNGQSA</sequence>
<feature type="domain" description="DUF7144" evidence="2">
    <location>
        <begin position="9"/>
        <end position="121"/>
    </location>
</feature>
<reference evidence="3 4" key="1">
    <citation type="submission" date="2020-08" db="EMBL/GenBank/DDBJ databases">
        <title>Sequencing the genomes of 1000 actinobacteria strains.</title>
        <authorList>
            <person name="Klenk H.-P."/>
        </authorList>
    </citation>
    <scope>NUCLEOTIDE SEQUENCE [LARGE SCALE GENOMIC DNA]</scope>
    <source>
        <strain evidence="3 4">DSM 20146</strain>
    </source>
</reference>
<feature type="transmembrane region" description="Helical" evidence="1">
    <location>
        <begin position="12"/>
        <end position="33"/>
    </location>
</feature>
<dbReference type="EMBL" id="JACHVP010000001">
    <property type="protein sequence ID" value="MBB2965763.1"/>
    <property type="molecule type" value="Genomic_DNA"/>
</dbReference>
<evidence type="ECO:0000259" key="2">
    <source>
        <dbReference type="Pfam" id="PF23636"/>
    </source>
</evidence>
<feature type="transmembrane region" description="Helical" evidence="1">
    <location>
        <begin position="79"/>
        <end position="102"/>
    </location>
</feature>
<dbReference type="AlphaFoldDB" id="A0A7W4UU06"/>
<feature type="transmembrane region" description="Helical" evidence="1">
    <location>
        <begin position="45"/>
        <end position="67"/>
    </location>
</feature>
<dbReference type="Proteomes" id="UP000538196">
    <property type="component" value="Unassembled WGS sequence"/>
</dbReference>
<evidence type="ECO:0000313" key="3">
    <source>
        <dbReference type="EMBL" id="MBB2965763.1"/>
    </source>
</evidence>
<keyword evidence="1" id="KW-0812">Transmembrane</keyword>
<organism evidence="3 4">
    <name type="scientific">Leifsonia aquatica</name>
    <name type="common">Corynebacterium aquaticum</name>
    <dbReference type="NCBI Taxonomy" id="144185"/>
    <lineage>
        <taxon>Bacteria</taxon>
        <taxon>Bacillati</taxon>
        <taxon>Actinomycetota</taxon>
        <taxon>Actinomycetes</taxon>
        <taxon>Micrococcales</taxon>
        <taxon>Microbacteriaceae</taxon>
        <taxon>Leifsonia</taxon>
    </lineage>
</organism>
<name>A0A7W4UU06_LEIAQ</name>
<evidence type="ECO:0000256" key="1">
    <source>
        <dbReference type="SAM" id="Phobius"/>
    </source>
</evidence>
<dbReference type="InterPro" id="IPR055568">
    <property type="entry name" value="DUF7144"/>
</dbReference>
<keyword evidence="1" id="KW-1133">Transmembrane helix</keyword>
<dbReference type="RefSeq" id="WP_021763673.1">
    <property type="nucleotide sequence ID" value="NZ_DAMDIH010000010.1"/>
</dbReference>
<gene>
    <name evidence="3" type="ORF">FHX33_000495</name>
</gene>
<keyword evidence="4" id="KW-1185">Reference proteome</keyword>
<feature type="transmembrane region" description="Helical" evidence="1">
    <location>
        <begin position="108"/>
        <end position="127"/>
    </location>
</feature>
<dbReference type="Pfam" id="PF23636">
    <property type="entry name" value="DUF7144"/>
    <property type="match status" value="1"/>
</dbReference>
<protein>
    <submittedName>
        <fullName evidence="3">Putative membrane protein</fullName>
    </submittedName>
</protein>
<accession>A0A7W4UU06</accession>
<proteinExistence type="predicted"/>